<accession>A0A9Q0P2R3</accession>
<gene>
    <name evidence="1" type="ORF">OIU79_020111</name>
</gene>
<proteinExistence type="predicted"/>
<comment type="caution">
    <text evidence="1">The sequence shown here is derived from an EMBL/GenBank/DDBJ whole genome shotgun (WGS) entry which is preliminary data.</text>
</comment>
<reference evidence="1" key="2">
    <citation type="journal article" date="2023" name="Int. J. Mol. Sci.">
        <title>De Novo Assembly and Annotation of 11 Diverse Shrub Willow (Salix) Genomes Reveals Novel Gene Organization in Sex-Linked Regions.</title>
        <authorList>
            <person name="Hyden B."/>
            <person name="Feng K."/>
            <person name="Yates T.B."/>
            <person name="Jawdy S."/>
            <person name="Cereghino C."/>
            <person name="Smart L.B."/>
            <person name="Muchero W."/>
        </authorList>
    </citation>
    <scope>NUCLEOTIDE SEQUENCE</scope>
    <source>
        <tissue evidence="1">Shoot tip</tissue>
    </source>
</reference>
<name>A0A9Q0P2R3_SALPP</name>
<protein>
    <submittedName>
        <fullName evidence="1">Uncharacterized protein</fullName>
    </submittedName>
</protein>
<dbReference type="EMBL" id="JAPFFK010000020">
    <property type="protein sequence ID" value="KAJ6680541.1"/>
    <property type="molecule type" value="Genomic_DNA"/>
</dbReference>
<dbReference type="AlphaFoldDB" id="A0A9Q0P2R3"/>
<dbReference type="Proteomes" id="UP001151532">
    <property type="component" value="Chromosome 14"/>
</dbReference>
<reference evidence="1" key="1">
    <citation type="submission" date="2022-11" db="EMBL/GenBank/DDBJ databases">
        <authorList>
            <person name="Hyden B.L."/>
            <person name="Feng K."/>
            <person name="Yates T."/>
            <person name="Jawdy S."/>
            <person name="Smart L.B."/>
            <person name="Muchero W."/>
        </authorList>
    </citation>
    <scope>NUCLEOTIDE SEQUENCE</scope>
    <source>
        <tissue evidence="1">Shoot tip</tissue>
    </source>
</reference>
<organism evidence="1 2">
    <name type="scientific">Salix purpurea</name>
    <name type="common">Purple osier willow</name>
    <dbReference type="NCBI Taxonomy" id="77065"/>
    <lineage>
        <taxon>Eukaryota</taxon>
        <taxon>Viridiplantae</taxon>
        <taxon>Streptophyta</taxon>
        <taxon>Embryophyta</taxon>
        <taxon>Tracheophyta</taxon>
        <taxon>Spermatophyta</taxon>
        <taxon>Magnoliopsida</taxon>
        <taxon>eudicotyledons</taxon>
        <taxon>Gunneridae</taxon>
        <taxon>Pentapetalae</taxon>
        <taxon>rosids</taxon>
        <taxon>fabids</taxon>
        <taxon>Malpighiales</taxon>
        <taxon>Salicaceae</taxon>
        <taxon>Saliceae</taxon>
        <taxon>Salix</taxon>
    </lineage>
</organism>
<keyword evidence="2" id="KW-1185">Reference proteome</keyword>
<sequence length="41" mass="4739">MPCNFWPSCGFFSLVLCLPISHCLGSFFSRLYPRFLLILLV</sequence>
<evidence type="ECO:0000313" key="2">
    <source>
        <dbReference type="Proteomes" id="UP001151532"/>
    </source>
</evidence>
<evidence type="ECO:0000313" key="1">
    <source>
        <dbReference type="EMBL" id="KAJ6680541.1"/>
    </source>
</evidence>